<dbReference type="Gene3D" id="3.40.50.1820">
    <property type="entry name" value="alpha/beta hydrolase"/>
    <property type="match status" value="1"/>
</dbReference>
<sequence length="290" mass="31717">MKMELSDPPTEEEVSRINLAYLPRFTVPNMDEYLARSAQRSADVRAALRCSLDVPYGASPRERLDIFPADKPGAPVHVFIHGGYWRALDKSVYSLVAGPLVAAGATAVILEYDLCPSVRLTDIVAQARRALAWIHGHIAAHHGDPARIFVSGHSAGGHLTGMLAATDWSRDWGLPNDLIKATAPLSGLFDVEPHRHSLLQADLRLTAEEARQVSPMYHPPVARGPALVAVGEAESDLFHWQSLQYAAHLRLHGVKAQYVSVPGANHFDMTEHLADPRHPLTRALIAQMGL</sequence>
<dbReference type="AlphaFoldDB" id="A0A936ZYZ3"/>
<dbReference type="InterPro" id="IPR050300">
    <property type="entry name" value="GDXG_lipolytic_enzyme"/>
</dbReference>
<dbReference type="Proteomes" id="UP000613011">
    <property type="component" value="Unassembled WGS sequence"/>
</dbReference>
<protein>
    <submittedName>
        <fullName evidence="3">Alpha/beta hydrolase</fullName>
    </submittedName>
</protein>
<comment type="caution">
    <text evidence="3">The sequence shown here is derived from an EMBL/GenBank/DDBJ whole genome shotgun (WGS) entry which is preliminary data.</text>
</comment>
<keyword evidence="1 3" id="KW-0378">Hydrolase</keyword>
<keyword evidence="4" id="KW-1185">Reference proteome</keyword>
<dbReference type="InterPro" id="IPR013094">
    <property type="entry name" value="AB_hydrolase_3"/>
</dbReference>
<reference evidence="3" key="1">
    <citation type="submission" date="2021-01" db="EMBL/GenBank/DDBJ databases">
        <title>Ramlibacter sp. strain AW1 16S ribosomal RNA gene Genome sequencing and assembly.</title>
        <authorList>
            <person name="Kang M."/>
        </authorList>
    </citation>
    <scope>NUCLEOTIDE SEQUENCE</scope>
    <source>
        <strain evidence="3">AW1</strain>
    </source>
</reference>
<name>A0A936ZYZ3_9BURK</name>
<dbReference type="GO" id="GO:0016787">
    <property type="term" value="F:hydrolase activity"/>
    <property type="evidence" value="ECO:0007669"/>
    <property type="project" value="UniProtKB-KW"/>
</dbReference>
<organism evidence="3 4">
    <name type="scientific">Ramlibacter aurantiacus</name>
    <dbReference type="NCBI Taxonomy" id="2801330"/>
    <lineage>
        <taxon>Bacteria</taxon>
        <taxon>Pseudomonadati</taxon>
        <taxon>Pseudomonadota</taxon>
        <taxon>Betaproteobacteria</taxon>
        <taxon>Burkholderiales</taxon>
        <taxon>Comamonadaceae</taxon>
        <taxon>Ramlibacter</taxon>
    </lineage>
</organism>
<evidence type="ECO:0000256" key="1">
    <source>
        <dbReference type="ARBA" id="ARBA00022801"/>
    </source>
</evidence>
<accession>A0A936ZYZ3</accession>
<evidence type="ECO:0000313" key="3">
    <source>
        <dbReference type="EMBL" id="MBL0423044.1"/>
    </source>
</evidence>
<feature type="domain" description="Alpha/beta hydrolase fold-3" evidence="2">
    <location>
        <begin position="78"/>
        <end position="266"/>
    </location>
</feature>
<dbReference type="SUPFAM" id="SSF53474">
    <property type="entry name" value="alpha/beta-Hydrolases"/>
    <property type="match status" value="1"/>
</dbReference>
<dbReference type="PANTHER" id="PTHR48081:SF33">
    <property type="entry name" value="KYNURENINE FORMAMIDASE"/>
    <property type="match status" value="1"/>
</dbReference>
<dbReference type="EMBL" id="JAEQNA010000011">
    <property type="protein sequence ID" value="MBL0423044.1"/>
    <property type="molecule type" value="Genomic_DNA"/>
</dbReference>
<evidence type="ECO:0000259" key="2">
    <source>
        <dbReference type="Pfam" id="PF07859"/>
    </source>
</evidence>
<dbReference type="InterPro" id="IPR029058">
    <property type="entry name" value="AB_hydrolase_fold"/>
</dbReference>
<dbReference type="RefSeq" id="WP_201686183.1">
    <property type="nucleotide sequence ID" value="NZ_JAEQNA010000011.1"/>
</dbReference>
<dbReference type="PANTHER" id="PTHR48081">
    <property type="entry name" value="AB HYDROLASE SUPERFAMILY PROTEIN C4A8.06C"/>
    <property type="match status" value="1"/>
</dbReference>
<dbReference type="Pfam" id="PF07859">
    <property type="entry name" value="Abhydrolase_3"/>
    <property type="match status" value="1"/>
</dbReference>
<gene>
    <name evidence="3" type="ORF">JI739_22090</name>
</gene>
<evidence type="ECO:0000313" key="4">
    <source>
        <dbReference type="Proteomes" id="UP000613011"/>
    </source>
</evidence>
<proteinExistence type="predicted"/>